<evidence type="ECO:0000256" key="5">
    <source>
        <dbReference type="ARBA" id="ARBA00022692"/>
    </source>
</evidence>
<dbReference type="GO" id="GO:0060271">
    <property type="term" value="P:cilium assembly"/>
    <property type="evidence" value="ECO:0007669"/>
    <property type="project" value="TreeGrafter"/>
</dbReference>
<comment type="caution">
    <text evidence="13">The sequence shown here is derived from an EMBL/GenBank/DDBJ whole genome shotgun (WGS) entry which is preliminary data.</text>
</comment>
<comment type="similarity">
    <text evidence="2">Belongs to the TMEM231 family.</text>
</comment>
<dbReference type="Proteomes" id="UP001054902">
    <property type="component" value="Unassembled WGS sequence"/>
</dbReference>
<sequence length="312" mass="35858">MTKVKLFSNPICSNHYNSRWSFAYLFTLFGTLLCILLPYFLSRNDIIPLQATWTRPSASFTGKAAVTLQGKDSFGRPQEVFYSTVGSTNEIMMETFQDASITVLEVDENEDDYNEEIRFKVEFYDLPDGIEVFGIQVALSLRHRFQRYLKLEEENILHLHYNSGGIPSASFSCRGNFKLRQKNPVLYNHDYGKTLSSIDFADAVIDGNLHQEGDENLFESWFSTQKAKWSMKPSPDIASSTKPNADRFSLYIVLDTTNLQQIVFIPALSQLMLTAWMKYLSLLVIVIYLFRRILVYLFSNQTLGNQEVQGFD</sequence>
<keyword evidence="6 12" id="KW-1133">Transmembrane helix</keyword>
<proteinExistence type="inferred from homology"/>
<keyword evidence="5 12" id="KW-0812">Transmembrane</keyword>
<evidence type="ECO:0000313" key="14">
    <source>
        <dbReference type="Proteomes" id="UP001054902"/>
    </source>
</evidence>
<name>A0AAD3D4B7_9STRA</name>
<keyword evidence="4" id="KW-1003">Cell membrane</keyword>
<organism evidence="13 14">
    <name type="scientific">Chaetoceros tenuissimus</name>
    <dbReference type="NCBI Taxonomy" id="426638"/>
    <lineage>
        <taxon>Eukaryota</taxon>
        <taxon>Sar</taxon>
        <taxon>Stramenopiles</taxon>
        <taxon>Ochrophyta</taxon>
        <taxon>Bacillariophyta</taxon>
        <taxon>Coscinodiscophyceae</taxon>
        <taxon>Chaetocerotophycidae</taxon>
        <taxon>Chaetocerotales</taxon>
        <taxon>Chaetocerotaceae</taxon>
        <taxon>Chaetoceros</taxon>
    </lineage>
</organism>
<accession>A0AAD3D4B7</accession>
<evidence type="ECO:0000256" key="3">
    <source>
        <dbReference type="ARBA" id="ARBA00015087"/>
    </source>
</evidence>
<keyword evidence="8 12" id="KW-0472">Membrane</keyword>
<gene>
    <name evidence="13" type="ORF">CTEN210_14102</name>
</gene>
<evidence type="ECO:0000256" key="6">
    <source>
        <dbReference type="ARBA" id="ARBA00022989"/>
    </source>
</evidence>
<protein>
    <recommendedName>
        <fullName evidence="3">Transmembrane protein 231</fullName>
    </recommendedName>
</protein>
<dbReference type="GO" id="GO:0032880">
    <property type="term" value="P:regulation of protein localization"/>
    <property type="evidence" value="ECO:0007669"/>
    <property type="project" value="TreeGrafter"/>
</dbReference>
<evidence type="ECO:0000256" key="12">
    <source>
        <dbReference type="SAM" id="Phobius"/>
    </source>
</evidence>
<evidence type="ECO:0000256" key="11">
    <source>
        <dbReference type="ARBA" id="ARBA00024803"/>
    </source>
</evidence>
<dbReference type="GO" id="GO:0060170">
    <property type="term" value="C:ciliary membrane"/>
    <property type="evidence" value="ECO:0007669"/>
    <property type="project" value="UniProtKB-SubCell"/>
</dbReference>
<evidence type="ECO:0000313" key="13">
    <source>
        <dbReference type="EMBL" id="GFH57626.1"/>
    </source>
</evidence>
<feature type="transmembrane region" description="Helical" evidence="12">
    <location>
        <begin position="20"/>
        <end position="41"/>
    </location>
</feature>
<evidence type="ECO:0000256" key="4">
    <source>
        <dbReference type="ARBA" id="ARBA00022475"/>
    </source>
</evidence>
<comment type="subcellular location">
    <subcellularLocation>
        <location evidence="1">Cell projection</location>
        <location evidence="1">Cilium membrane</location>
        <topology evidence="1">Multi-pass membrane protein</topology>
    </subcellularLocation>
</comment>
<feature type="transmembrane region" description="Helical" evidence="12">
    <location>
        <begin position="279"/>
        <end position="298"/>
    </location>
</feature>
<keyword evidence="14" id="KW-1185">Reference proteome</keyword>
<evidence type="ECO:0000256" key="7">
    <source>
        <dbReference type="ARBA" id="ARBA00023069"/>
    </source>
</evidence>
<dbReference type="AlphaFoldDB" id="A0AAD3D4B7"/>
<keyword evidence="7" id="KW-0969">Cilium</keyword>
<comment type="function">
    <text evidence="11">Transmembrane component of the tectonic-like complex, a complex localized at the transition zone of primary cilia and acting as a barrier that prevents diffusion of transmembrane proteins between the cilia and plasma membranes. Required for ciliogenesis and sonic hedgehog/SHH signaling.</text>
</comment>
<evidence type="ECO:0000256" key="10">
    <source>
        <dbReference type="ARBA" id="ARBA00023273"/>
    </source>
</evidence>
<dbReference type="PANTHER" id="PTHR14605">
    <property type="entry name" value="CHST5 PROTEIN"/>
    <property type="match status" value="1"/>
</dbReference>
<dbReference type="InterPro" id="IPR019306">
    <property type="entry name" value="TMEM231"/>
</dbReference>
<keyword evidence="10" id="KW-0966">Cell projection</keyword>
<dbReference type="EMBL" id="BLLK01000058">
    <property type="protein sequence ID" value="GFH57626.1"/>
    <property type="molecule type" value="Genomic_DNA"/>
</dbReference>
<evidence type="ECO:0000256" key="1">
    <source>
        <dbReference type="ARBA" id="ARBA00004272"/>
    </source>
</evidence>
<dbReference type="GO" id="GO:0035869">
    <property type="term" value="C:ciliary transition zone"/>
    <property type="evidence" value="ECO:0007669"/>
    <property type="project" value="TreeGrafter"/>
</dbReference>
<evidence type="ECO:0000256" key="2">
    <source>
        <dbReference type="ARBA" id="ARBA00009082"/>
    </source>
</evidence>
<dbReference type="Pfam" id="PF10149">
    <property type="entry name" value="TM231"/>
    <property type="match status" value="1"/>
</dbReference>
<reference evidence="13 14" key="1">
    <citation type="journal article" date="2021" name="Sci. Rep.">
        <title>The genome of the diatom Chaetoceros tenuissimus carries an ancient integrated fragment of an extant virus.</title>
        <authorList>
            <person name="Hongo Y."/>
            <person name="Kimura K."/>
            <person name="Takaki Y."/>
            <person name="Yoshida Y."/>
            <person name="Baba S."/>
            <person name="Kobayashi G."/>
            <person name="Nagasaki K."/>
            <person name="Hano T."/>
            <person name="Tomaru Y."/>
        </authorList>
    </citation>
    <scope>NUCLEOTIDE SEQUENCE [LARGE SCALE GENOMIC DNA]</scope>
    <source>
        <strain evidence="13 14">NIES-3715</strain>
    </source>
</reference>
<dbReference type="PANTHER" id="PTHR14605:SF1">
    <property type="entry name" value="TRANSMEMBRANE PROTEIN 231"/>
    <property type="match status" value="1"/>
</dbReference>
<evidence type="ECO:0000256" key="8">
    <source>
        <dbReference type="ARBA" id="ARBA00023136"/>
    </source>
</evidence>
<keyword evidence="9" id="KW-0325">Glycoprotein</keyword>
<evidence type="ECO:0000256" key="9">
    <source>
        <dbReference type="ARBA" id="ARBA00023180"/>
    </source>
</evidence>